<gene>
    <name evidence="1" type="ordered locus">Tmar_1688</name>
</gene>
<accession>E6SHK2</accession>
<protein>
    <recommendedName>
        <fullName evidence="3">DUF4350 domain-containing protein</fullName>
    </recommendedName>
</protein>
<name>E6SHK2_THEM7</name>
<dbReference type="AlphaFoldDB" id="E6SHK2"/>
<evidence type="ECO:0008006" key="3">
    <source>
        <dbReference type="Google" id="ProtNLM"/>
    </source>
</evidence>
<evidence type="ECO:0000313" key="2">
    <source>
        <dbReference type="Proteomes" id="UP000008915"/>
    </source>
</evidence>
<keyword evidence="2" id="KW-1185">Reference proteome</keyword>
<dbReference type="KEGG" id="tmr:Tmar_1688"/>
<dbReference type="Proteomes" id="UP000008915">
    <property type="component" value="Chromosome"/>
</dbReference>
<proteinExistence type="predicted"/>
<dbReference type="HOGENOM" id="CLU_1299240_0_0_9"/>
<dbReference type="EMBL" id="CP002344">
    <property type="protein sequence ID" value="ADU51797.1"/>
    <property type="molecule type" value="Genomic_DNA"/>
</dbReference>
<reference evidence="1 2" key="1">
    <citation type="journal article" date="2010" name="Stand. Genomic Sci.">
        <title>Complete genome sequence of Thermaerobacter marianensis type strain (7p75a).</title>
        <authorList>
            <person name="Han C."/>
            <person name="Gu W."/>
            <person name="Zhang X."/>
            <person name="Lapidus A."/>
            <person name="Nolan M."/>
            <person name="Copeland A."/>
            <person name="Lucas S."/>
            <person name="Del Rio T.G."/>
            <person name="Tice H."/>
            <person name="Cheng J.F."/>
            <person name="Tapia R."/>
            <person name="Goodwin L."/>
            <person name="Pitluck S."/>
            <person name="Pagani I."/>
            <person name="Ivanova N."/>
            <person name="Mavromatis K."/>
            <person name="Mikhailova N."/>
            <person name="Pati A."/>
            <person name="Chen A."/>
            <person name="Palaniappan K."/>
            <person name="Land M."/>
            <person name="Hauser L."/>
            <person name="Chang Y.J."/>
            <person name="Jeffries C.D."/>
            <person name="Schneider S."/>
            <person name="Rohde M."/>
            <person name="Goker M."/>
            <person name="Pukall R."/>
            <person name="Woyke T."/>
            <person name="Bristow J."/>
            <person name="Eisen J.A."/>
            <person name="Markowitz V."/>
            <person name="Hugenholtz P."/>
            <person name="Kyrpides N.C."/>
            <person name="Klenk H.P."/>
            <person name="Detter J.C."/>
        </authorList>
    </citation>
    <scope>NUCLEOTIDE SEQUENCE [LARGE SCALE GENOMIC DNA]</scope>
    <source>
        <strain evidence="2">ATCC 700841 / DSM 12885 / JCM 10246 / 7p75a</strain>
    </source>
</reference>
<sequence>MRCRGAKRCGFVKAGAAFLAVAALVVVTVHLVGASRGPAWEVPRGKVAALWDSRQAAAVGSLPRLDTPGVRELVDHSAGRFAVWDLAQGPGEQAIAAADVVLLHPSALASLSEGERERLQSDLARGKVIVWLDSDPGPFFRTMGIQGLGLKPETASATTLAGVAVQQRDGAYPNVAVIGVGRVSPRYRDRVILNALVAYTNAVLTPARGMPL</sequence>
<organism evidence="1 2">
    <name type="scientific">Thermaerobacter marianensis (strain ATCC 700841 / DSM 12885 / JCM 10246 / 7p75a)</name>
    <dbReference type="NCBI Taxonomy" id="644966"/>
    <lineage>
        <taxon>Bacteria</taxon>
        <taxon>Bacillati</taxon>
        <taxon>Bacillota</taxon>
        <taxon>Clostridia</taxon>
        <taxon>Eubacteriales</taxon>
        <taxon>Clostridiales Family XVII. Incertae Sedis</taxon>
        <taxon>Thermaerobacter</taxon>
    </lineage>
</organism>
<reference evidence="2" key="2">
    <citation type="journal article" date="2010" name="Stand. Genomic Sci.">
        <title>Complete genome sequence of Thermaerobacter marianensis type strain (7p75aT).</title>
        <authorList>
            <person name="Han C."/>
            <person name="Gu W."/>
            <person name="Zhang X."/>
            <person name="Lapidus A."/>
            <person name="Nolan M."/>
            <person name="Copeland A."/>
            <person name="Lucas S."/>
            <person name="Glavina Del Rio T."/>
            <person name="Tice H."/>
            <person name="Cheng J."/>
            <person name="Tapia R."/>
            <person name="Goodwin L."/>
            <person name="Pitluck S."/>
            <person name="Pagani I."/>
            <person name="Ivanova N."/>
            <person name="Mavromatis K."/>
            <person name="Mikhailova N."/>
            <person name="Pati A."/>
            <person name="Chen A."/>
            <person name="Palaniappan K."/>
            <person name="Land M."/>
            <person name="Hauser L."/>
            <person name="Chang Y."/>
            <person name="Jeffries C."/>
            <person name="Schneider S."/>
            <person name="Rohde M."/>
            <person name="Goker M."/>
            <person name="Pukall R."/>
            <person name="Woyke T."/>
            <person name="Bristow J."/>
            <person name="Eisen J."/>
            <person name="Markowitz V."/>
            <person name="Hugenholtz P."/>
            <person name="Kyrpides N."/>
            <person name="Klenk H."/>
            <person name="Detter J."/>
        </authorList>
    </citation>
    <scope>NUCLEOTIDE SEQUENCE [LARGE SCALE GENOMIC DNA]</scope>
    <source>
        <strain evidence="2">ATCC 700841 / DSM 12885 / JCM 10246 / 7p75a</strain>
    </source>
</reference>
<evidence type="ECO:0000313" key="1">
    <source>
        <dbReference type="EMBL" id="ADU51797.1"/>
    </source>
</evidence>